<dbReference type="GO" id="GO:0000160">
    <property type="term" value="P:phosphorelay signal transduction system"/>
    <property type="evidence" value="ECO:0007669"/>
    <property type="project" value="InterPro"/>
</dbReference>
<feature type="modified residue" description="4-aspartylphosphate" evidence="6">
    <location>
        <position position="53"/>
    </location>
</feature>
<dbReference type="PROSITE" id="PS00622">
    <property type="entry name" value="HTH_LUXR_1"/>
    <property type="match status" value="1"/>
</dbReference>
<protein>
    <submittedName>
        <fullName evidence="9">Transcriptional regulatory protein yhcZ</fullName>
    </submittedName>
</protein>
<evidence type="ECO:0000256" key="1">
    <source>
        <dbReference type="ARBA" id="ARBA00004496"/>
    </source>
</evidence>
<dbReference type="InterPro" id="IPR058245">
    <property type="entry name" value="NreC/VraR/RcsB-like_REC"/>
</dbReference>
<evidence type="ECO:0000256" key="3">
    <source>
        <dbReference type="ARBA" id="ARBA00023015"/>
    </source>
</evidence>
<dbReference type="Pfam" id="PF00072">
    <property type="entry name" value="Response_reg"/>
    <property type="match status" value="1"/>
</dbReference>
<dbReference type="Gene3D" id="3.40.50.2300">
    <property type="match status" value="1"/>
</dbReference>
<dbReference type="PRINTS" id="PR00038">
    <property type="entry name" value="HTHLUXR"/>
</dbReference>
<dbReference type="RefSeq" id="WP_038483688.1">
    <property type="nucleotide sequence ID" value="NZ_CP003923.1"/>
</dbReference>
<feature type="domain" description="HTH luxR-type" evidence="7">
    <location>
        <begin position="143"/>
        <end position="208"/>
    </location>
</feature>
<reference evidence="9 10" key="1">
    <citation type="journal article" date="2014" name="Gene">
        <title>A comparative genomic analysis of the alkalitolerant soil bacterium Bacillus lehensis G1.</title>
        <authorList>
            <person name="Noor Y.M."/>
            <person name="Samsulrizal N.H."/>
            <person name="Jema'on N.A."/>
            <person name="Low K.O."/>
            <person name="Ramli A.N."/>
            <person name="Alias N.I."/>
            <person name="Damis S.I."/>
            <person name="Fuzi S.F."/>
            <person name="Isa M.N."/>
            <person name="Murad A.M."/>
            <person name="Raih M.F."/>
            <person name="Bakar F.D."/>
            <person name="Najimudin N."/>
            <person name="Mahadi N.M."/>
            <person name="Illias R.M."/>
        </authorList>
    </citation>
    <scope>NUCLEOTIDE SEQUENCE [LARGE SCALE GENOMIC DNA]</scope>
    <source>
        <strain evidence="9 10">G1</strain>
    </source>
</reference>
<keyword evidence="3" id="KW-0805">Transcription regulation</keyword>
<feature type="domain" description="Response regulatory" evidence="8">
    <location>
        <begin position="2"/>
        <end position="118"/>
    </location>
</feature>
<sequence length="210" mass="23588">MKVMIVDDHTVVRKGLVFYLNTIEDMEIVGEANNGEEALQKLKTVQPDLILMDLFMPKLNGMEATSQIKALYPHVKILVLSSFSDKDHVIPALQAGADGYQLKDIDPEQLVETMRAVLNGENKLHDKVTKFVLNRIATPMSEEEQAIELLTKREREVLVEIASGYSNKEIADRLGITEKTVKTHLSHVFSKLHVSDRTQAALFAVKHSLL</sequence>
<evidence type="ECO:0000256" key="5">
    <source>
        <dbReference type="ARBA" id="ARBA00023163"/>
    </source>
</evidence>
<keyword evidence="10" id="KW-1185">Reference proteome</keyword>
<evidence type="ECO:0000259" key="7">
    <source>
        <dbReference type="PROSITE" id="PS50043"/>
    </source>
</evidence>
<dbReference type="OrthoDB" id="9780153at2"/>
<dbReference type="KEGG" id="ble:BleG1_3538"/>
<evidence type="ECO:0000259" key="8">
    <source>
        <dbReference type="PROSITE" id="PS50110"/>
    </source>
</evidence>
<dbReference type="eggNOG" id="COG2197">
    <property type="taxonomic scope" value="Bacteria"/>
</dbReference>
<dbReference type="STRING" id="1246626.BleG1_3538"/>
<dbReference type="InterPro" id="IPR039420">
    <property type="entry name" value="WalR-like"/>
</dbReference>
<dbReference type="InterPro" id="IPR011006">
    <property type="entry name" value="CheY-like_superfamily"/>
</dbReference>
<dbReference type="InterPro" id="IPR000792">
    <property type="entry name" value="Tscrpt_reg_LuxR_C"/>
</dbReference>
<dbReference type="Pfam" id="PF00196">
    <property type="entry name" value="GerE"/>
    <property type="match status" value="1"/>
</dbReference>
<dbReference type="PANTHER" id="PTHR43214">
    <property type="entry name" value="TWO-COMPONENT RESPONSE REGULATOR"/>
    <property type="match status" value="1"/>
</dbReference>
<organism evidence="9 10">
    <name type="scientific">Shouchella lehensis G1</name>
    <dbReference type="NCBI Taxonomy" id="1246626"/>
    <lineage>
        <taxon>Bacteria</taxon>
        <taxon>Bacillati</taxon>
        <taxon>Bacillota</taxon>
        <taxon>Bacilli</taxon>
        <taxon>Bacillales</taxon>
        <taxon>Bacillaceae</taxon>
        <taxon>Shouchella</taxon>
    </lineage>
</organism>
<proteinExistence type="predicted"/>
<comment type="subcellular location">
    <subcellularLocation>
        <location evidence="1">Cytoplasm</location>
    </subcellularLocation>
</comment>
<dbReference type="SUPFAM" id="SSF46894">
    <property type="entry name" value="C-terminal effector domain of the bipartite response regulators"/>
    <property type="match status" value="1"/>
</dbReference>
<dbReference type="EMBL" id="CP003923">
    <property type="protein sequence ID" value="AIC96085.1"/>
    <property type="molecule type" value="Genomic_DNA"/>
</dbReference>
<dbReference type="SMART" id="SM00421">
    <property type="entry name" value="HTH_LUXR"/>
    <property type="match status" value="1"/>
</dbReference>
<dbReference type="GO" id="GO:0005737">
    <property type="term" value="C:cytoplasm"/>
    <property type="evidence" value="ECO:0007669"/>
    <property type="project" value="UniProtKB-SubCell"/>
</dbReference>
<dbReference type="SMART" id="SM00448">
    <property type="entry name" value="REC"/>
    <property type="match status" value="1"/>
</dbReference>
<keyword evidence="4" id="KW-0238">DNA-binding</keyword>
<evidence type="ECO:0000313" key="10">
    <source>
        <dbReference type="Proteomes" id="UP000027142"/>
    </source>
</evidence>
<dbReference type="InterPro" id="IPR001789">
    <property type="entry name" value="Sig_transdc_resp-reg_receiver"/>
</dbReference>
<dbReference type="CDD" id="cd17535">
    <property type="entry name" value="REC_NarL-like"/>
    <property type="match status" value="1"/>
</dbReference>
<gene>
    <name evidence="9" type="ORF">BleG1_3538</name>
</gene>
<evidence type="ECO:0000256" key="4">
    <source>
        <dbReference type="ARBA" id="ARBA00023125"/>
    </source>
</evidence>
<dbReference type="PROSITE" id="PS50043">
    <property type="entry name" value="HTH_LUXR_2"/>
    <property type="match status" value="1"/>
</dbReference>
<evidence type="ECO:0000256" key="2">
    <source>
        <dbReference type="ARBA" id="ARBA00022553"/>
    </source>
</evidence>
<dbReference type="GO" id="GO:0003677">
    <property type="term" value="F:DNA binding"/>
    <property type="evidence" value="ECO:0007669"/>
    <property type="project" value="UniProtKB-KW"/>
</dbReference>
<dbReference type="AlphaFoldDB" id="A0A060M252"/>
<dbReference type="PROSITE" id="PS50110">
    <property type="entry name" value="RESPONSE_REGULATORY"/>
    <property type="match status" value="1"/>
</dbReference>
<dbReference type="GO" id="GO:0006355">
    <property type="term" value="P:regulation of DNA-templated transcription"/>
    <property type="evidence" value="ECO:0007669"/>
    <property type="project" value="InterPro"/>
</dbReference>
<dbReference type="CDD" id="cd06170">
    <property type="entry name" value="LuxR_C_like"/>
    <property type="match status" value="1"/>
</dbReference>
<name>A0A060M252_9BACI</name>
<accession>A0A060M252</accession>
<keyword evidence="2 6" id="KW-0597">Phosphoprotein</keyword>
<dbReference type="PATRIC" id="fig|1246626.3.peg.3527"/>
<evidence type="ECO:0000313" key="9">
    <source>
        <dbReference type="EMBL" id="AIC96085.1"/>
    </source>
</evidence>
<evidence type="ECO:0000256" key="6">
    <source>
        <dbReference type="PROSITE-ProRule" id="PRU00169"/>
    </source>
</evidence>
<dbReference type="InterPro" id="IPR016032">
    <property type="entry name" value="Sig_transdc_resp-reg_C-effctor"/>
</dbReference>
<keyword evidence="5" id="KW-0804">Transcription</keyword>
<dbReference type="SUPFAM" id="SSF52172">
    <property type="entry name" value="CheY-like"/>
    <property type="match status" value="1"/>
</dbReference>
<dbReference type="PANTHER" id="PTHR43214:SF43">
    <property type="entry name" value="TWO-COMPONENT RESPONSE REGULATOR"/>
    <property type="match status" value="1"/>
</dbReference>
<dbReference type="HOGENOM" id="CLU_000445_90_10_9"/>
<dbReference type="Proteomes" id="UP000027142">
    <property type="component" value="Chromosome"/>
</dbReference>